<feature type="region of interest" description="Disordered" evidence="1">
    <location>
        <begin position="1"/>
        <end position="35"/>
    </location>
</feature>
<gene>
    <name evidence="2" type="ORF">UFOPK3861_00828</name>
</gene>
<sequence length="255" mass="26429">MRRSERFSESETAASKARARPSQLRNEPDFSVTAATGRTTSATLVTAECAISSETTNDLESAASAAALFGISCGSTPPTTTASREPLPKLSIISEVVRPTFAGSDGTPQTVAISTRAAASATGRPPGRSELIAPDSSAPRSPARRGIQASFAPVFSASADTAESRPLVSAARSPTKITDLPVRESAETAALSDPGATLINSAFSFSTPIESLVATALTFSARLRTCLLMRRKTIGDSSSGSKPTRTTWSAMSISR</sequence>
<organism evidence="2">
    <name type="scientific">freshwater metagenome</name>
    <dbReference type="NCBI Taxonomy" id="449393"/>
    <lineage>
        <taxon>unclassified sequences</taxon>
        <taxon>metagenomes</taxon>
        <taxon>ecological metagenomes</taxon>
    </lineage>
</organism>
<feature type="region of interest" description="Disordered" evidence="1">
    <location>
        <begin position="118"/>
        <end position="143"/>
    </location>
</feature>
<dbReference type="AlphaFoldDB" id="A0A6J7L0R6"/>
<feature type="region of interest" description="Disordered" evidence="1">
    <location>
        <begin position="234"/>
        <end position="255"/>
    </location>
</feature>
<proteinExistence type="predicted"/>
<feature type="compositionally biased region" description="Polar residues" evidence="1">
    <location>
        <begin position="235"/>
        <end position="255"/>
    </location>
</feature>
<accession>A0A6J7L0R6</accession>
<evidence type="ECO:0000313" key="2">
    <source>
        <dbReference type="EMBL" id="CAB4961640.1"/>
    </source>
</evidence>
<protein>
    <submittedName>
        <fullName evidence="2">Unannotated protein</fullName>
    </submittedName>
</protein>
<dbReference type="EMBL" id="CAFBNQ010000094">
    <property type="protein sequence ID" value="CAB4961640.1"/>
    <property type="molecule type" value="Genomic_DNA"/>
</dbReference>
<reference evidence="2" key="1">
    <citation type="submission" date="2020-05" db="EMBL/GenBank/DDBJ databases">
        <authorList>
            <person name="Chiriac C."/>
            <person name="Salcher M."/>
            <person name="Ghai R."/>
            <person name="Kavagutti S V."/>
        </authorList>
    </citation>
    <scope>NUCLEOTIDE SEQUENCE</scope>
</reference>
<evidence type="ECO:0000256" key="1">
    <source>
        <dbReference type="SAM" id="MobiDB-lite"/>
    </source>
</evidence>
<name>A0A6J7L0R6_9ZZZZ</name>